<dbReference type="EMBL" id="LR797019">
    <property type="protein sequence ID" value="CAB4182259.1"/>
    <property type="molecule type" value="Genomic_DNA"/>
</dbReference>
<reference evidence="2" key="1">
    <citation type="submission" date="2020-05" db="EMBL/GenBank/DDBJ databases">
        <authorList>
            <person name="Chiriac C."/>
            <person name="Salcher M."/>
            <person name="Ghai R."/>
            <person name="Kavagutti S V."/>
        </authorList>
    </citation>
    <scope>NUCLEOTIDE SEQUENCE</scope>
</reference>
<dbReference type="InterPro" id="IPR036412">
    <property type="entry name" value="HAD-like_sf"/>
</dbReference>
<proteinExistence type="predicted"/>
<gene>
    <name evidence="2" type="ORF">UFOVP1066_192</name>
    <name evidence="3" type="ORF">UFOVP1315_145</name>
    <name evidence="4" type="ORF">UFOVP1421_106</name>
    <name evidence="5" type="ORF">UFOVP1525_116</name>
    <name evidence="1" type="ORF">UFOVP909_79</name>
</gene>
<protein>
    <submittedName>
        <fullName evidence="2">5'(3')-deoxyribonucleotidase</fullName>
    </submittedName>
</protein>
<evidence type="ECO:0000313" key="5">
    <source>
        <dbReference type="EMBL" id="CAB5238612.1"/>
    </source>
</evidence>
<dbReference type="EMBL" id="LR796861">
    <property type="protein sequence ID" value="CAB4170539.1"/>
    <property type="molecule type" value="Genomic_DNA"/>
</dbReference>
<evidence type="ECO:0000313" key="3">
    <source>
        <dbReference type="EMBL" id="CAB4198552.1"/>
    </source>
</evidence>
<sequence>MITLFLDMDGVLCNFDKAYRSLRTHATDGKRFRAAVMDYHIFEDLEFMPDTQELLTYVSKLDKINIEILTSMGTFDVQQGNASKTQKQKWLDTWNIPYKANFVRSKEEKSKFAHDRAILVDDSPGCINPFNVKGGHGILHTKSTESIQQIHDTIRGINGLHALKFGWDSMGSYA</sequence>
<dbReference type="EMBL" id="LR797375">
    <property type="protein sequence ID" value="CAB4211499.1"/>
    <property type="molecule type" value="Genomic_DNA"/>
</dbReference>
<name>A0A6J5QD32_9CAUD</name>
<organism evidence="2">
    <name type="scientific">uncultured Caudovirales phage</name>
    <dbReference type="NCBI Taxonomy" id="2100421"/>
    <lineage>
        <taxon>Viruses</taxon>
        <taxon>Duplodnaviria</taxon>
        <taxon>Heunggongvirae</taxon>
        <taxon>Uroviricota</taxon>
        <taxon>Caudoviricetes</taxon>
        <taxon>Peduoviridae</taxon>
        <taxon>Maltschvirus</taxon>
        <taxon>Maltschvirus maltsch</taxon>
    </lineage>
</organism>
<dbReference type="EMBL" id="LR798454">
    <property type="protein sequence ID" value="CAB5238612.1"/>
    <property type="molecule type" value="Genomic_DNA"/>
</dbReference>
<dbReference type="EMBL" id="LR797272">
    <property type="protein sequence ID" value="CAB4198552.1"/>
    <property type="molecule type" value="Genomic_DNA"/>
</dbReference>
<accession>A0A6J5QD32</accession>
<evidence type="ECO:0000313" key="4">
    <source>
        <dbReference type="EMBL" id="CAB4211499.1"/>
    </source>
</evidence>
<evidence type="ECO:0000313" key="1">
    <source>
        <dbReference type="EMBL" id="CAB4170539.1"/>
    </source>
</evidence>
<dbReference type="SUPFAM" id="SSF56784">
    <property type="entry name" value="HAD-like"/>
    <property type="match status" value="1"/>
</dbReference>
<evidence type="ECO:0000313" key="2">
    <source>
        <dbReference type="EMBL" id="CAB4182259.1"/>
    </source>
</evidence>
<dbReference type="InterPro" id="IPR023214">
    <property type="entry name" value="HAD_sf"/>
</dbReference>
<dbReference type="Gene3D" id="3.40.50.1000">
    <property type="entry name" value="HAD superfamily/HAD-like"/>
    <property type="match status" value="1"/>
</dbReference>